<feature type="region of interest" description="Disordered" evidence="1">
    <location>
        <begin position="1"/>
        <end position="233"/>
    </location>
</feature>
<feature type="compositionally biased region" description="Basic and acidic residues" evidence="1">
    <location>
        <begin position="151"/>
        <end position="172"/>
    </location>
</feature>
<keyword evidence="3" id="KW-0282">Flagellum</keyword>
<name>A0AAJ1UCG4_9RHOB</name>
<feature type="domain" description="Flagellar hook-length control protein-like C-terminal" evidence="2">
    <location>
        <begin position="675"/>
        <end position="749"/>
    </location>
</feature>
<keyword evidence="3" id="KW-0966">Cell projection</keyword>
<feature type="region of interest" description="Disordered" evidence="1">
    <location>
        <begin position="452"/>
        <end position="559"/>
    </location>
</feature>
<dbReference type="InterPro" id="IPR038610">
    <property type="entry name" value="FliK-like_C_sf"/>
</dbReference>
<accession>A0AAJ1UCG4</accession>
<gene>
    <name evidence="3" type="ORF">NOI20_07765</name>
</gene>
<sequence>MSIAPNVFPNLPPAPRGGASKTIGTGHAADIERQAPSRGIKAAPQSKQKFSEIFAQASTNEEEKSSKKALSLTTSARGKPGEAKSNKLSNFETSDDLSTTAHSSTTDLSKPTELDAVQPFPLNTPQSNSSKTEDGPDIPKALQEGQASKSRFFDNHRSQVEIKSHDAGHGRVADTNTPSALPQEPVKSPEVLQSKIAERPFDREANAHTPDERIPAASPSSSSKPRSTTSVADSTYYKPAAMSSADAGHLVFKGADAKMPTASNHAWAAYTSSLGAFPSVPSPNEKTLSNQFAIAGSVRTQNASAAMSQRPDIAPRHEASEYPTTAADSAADSPPIRNADAQTGTSEKPNRNESPFAGRAWAQPVNTALTLSQSKNDVVPPLTGTGMLPLVPSGRAADAVNSAVETEVQAIEQRSANKVETMVSPPRGAPASSFAPSGAGLLSTMGFAQSANEEALPAERGSNARARNSSGHLQDQKAFDTLGSSKSISRDNPDLSKATTSPKTATHTASENAFRSHMAGPAASTDAQISNPNSTGSAAAATLPSLPVSQTDGPTNYGARERTDVHFAASDKIVNSSEKAVSNGKSLPPHPTHTSASFINSPAVSANAMPFGTSSSLKAGSLSDSLPDHRPDALFTHEAVLQETGVKATQPLSALPATARSDHVRAIATQLAEATTQAQNRAIEIRLNPEELGRVRMSLAPADGGLMVSITTERAHTLDLMRRHIDELAQEFREIGYNDVQFSFSSGERHSTPENQRDDREHASTQQVDAPETKQGPSHHMTHTPTSSSSSLDLRL</sequence>
<dbReference type="RefSeq" id="WP_317625624.1">
    <property type="nucleotide sequence ID" value="NZ_JANFFA010000002.1"/>
</dbReference>
<dbReference type="Proteomes" id="UP001227162">
    <property type="component" value="Unassembled WGS sequence"/>
</dbReference>
<proteinExistence type="predicted"/>
<feature type="compositionally biased region" description="Low complexity" evidence="1">
    <location>
        <begin position="783"/>
        <end position="796"/>
    </location>
</feature>
<dbReference type="AlphaFoldDB" id="A0AAJ1UCG4"/>
<feature type="compositionally biased region" description="Polar residues" evidence="1">
    <location>
        <begin position="576"/>
        <end position="585"/>
    </location>
</feature>
<feature type="compositionally biased region" description="Basic and acidic residues" evidence="1">
    <location>
        <begin position="196"/>
        <end position="214"/>
    </location>
</feature>
<dbReference type="CDD" id="cd17470">
    <property type="entry name" value="T3SS_Flik_C"/>
    <property type="match status" value="1"/>
</dbReference>
<feature type="compositionally biased region" description="Basic and acidic residues" evidence="1">
    <location>
        <begin position="747"/>
        <end position="763"/>
    </location>
</feature>
<keyword evidence="4" id="KW-1185">Reference proteome</keyword>
<evidence type="ECO:0000259" key="2">
    <source>
        <dbReference type="Pfam" id="PF02120"/>
    </source>
</evidence>
<reference evidence="3" key="2">
    <citation type="submission" date="2023-04" db="EMBL/GenBank/DDBJ databases">
        <title>'Rhodoalgimonas zhirmunskyi' gen. nov., isolated from a red alga.</title>
        <authorList>
            <person name="Nedashkovskaya O.I."/>
            <person name="Otstavnykh N.Y."/>
            <person name="Bystritskaya E.P."/>
            <person name="Balabanova L.A."/>
            <person name="Isaeva M.P."/>
        </authorList>
    </citation>
    <scope>NUCLEOTIDE SEQUENCE</scope>
    <source>
        <strain evidence="3">10Alg 79</strain>
    </source>
</reference>
<feature type="region of interest" description="Disordered" evidence="1">
    <location>
        <begin position="303"/>
        <end position="359"/>
    </location>
</feature>
<dbReference type="Pfam" id="PF02120">
    <property type="entry name" value="Flg_hook"/>
    <property type="match status" value="1"/>
</dbReference>
<dbReference type="Gene3D" id="3.30.750.140">
    <property type="match status" value="1"/>
</dbReference>
<feature type="compositionally biased region" description="Polar residues" evidence="1">
    <location>
        <begin position="121"/>
        <end position="130"/>
    </location>
</feature>
<keyword evidence="3" id="KW-0969">Cilium</keyword>
<evidence type="ECO:0000313" key="4">
    <source>
        <dbReference type="Proteomes" id="UP001227162"/>
    </source>
</evidence>
<reference evidence="3" key="1">
    <citation type="submission" date="2022-07" db="EMBL/GenBank/DDBJ databases">
        <authorList>
            <person name="Otstavnykh N."/>
            <person name="Isaeva M."/>
            <person name="Bystritskaya E."/>
        </authorList>
    </citation>
    <scope>NUCLEOTIDE SEQUENCE</scope>
    <source>
        <strain evidence="3">10Alg 79</strain>
    </source>
</reference>
<evidence type="ECO:0000256" key="1">
    <source>
        <dbReference type="SAM" id="MobiDB-lite"/>
    </source>
</evidence>
<dbReference type="EMBL" id="JANFFA010000002">
    <property type="protein sequence ID" value="MDQ2094001.1"/>
    <property type="molecule type" value="Genomic_DNA"/>
</dbReference>
<protein>
    <submittedName>
        <fullName evidence="3">Flagellar hook-length control protein FliK</fullName>
    </submittedName>
</protein>
<feature type="region of interest" description="Disordered" evidence="1">
    <location>
        <begin position="576"/>
        <end position="598"/>
    </location>
</feature>
<feature type="compositionally biased region" description="Polar residues" evidence="1">
    <location>
        <begin position="525"/>
        <end position="537"/>
    </location>
</feature>
<organism evidence="3 4">
    <name type="scientific">Rhodalgimonas zhirmunskyi</name>
    <dbReference type="NCBI Taxonomy" id="2964767"/>
    <lineage>
        <taxon>Bacteria</taxon>
        <taxon>Pseudomonadati</taxon>
        <taxon>Pseudomonadota</taxon>
        <taxon>Alphaproteobacteria</taxon>
        <taxon>Rhodobacterales</taxon>
        <taxon>Roseobacteraceae</taxon>
        <taxon>Rhodalgimonas</taxon>
    </lineage>
</organism>
<comment type="caution">
    <text evidence="3">The sequence shown here is derived from an EMBL/GenBank/DDBJ whole genome shotgun (WGS) entry which is preliminary data.</text>
</comment>
<feature type="region of interest" description="Disordered" evidence="1">
    <location>
        <begin position="744"/>
        <end position="796"/>
    </location>
</feature>
<feature type="compositionally biased region" description="Low complexity" evidence="1">
    <location>
        <begin position="218"/>
        <end position="230"/>
    </location>
</feature>
<feature type="compositionally biased region" description="Polar residues" evidence="1">
    <location>
        <begin position="497"/>
        <end position="513"/>
    </location>
</feature>
<feature type="compositionally biased region" description="Polar residues" evidence="1">
    <location>
        <begin position="86"/>
        <end position="109"/>
    </location>
</feature>
<evidence type="ECO:0000313" key="3">
    <source>
        <dbReference type="EMBL" id="MDQ2094001.1"/>
    </source>
</evidence>
<dbReference type="InterPro" id="IPR021136">
    <property type="entry name" value="Flagellar_hook_control-like_C"/>
</dbReference>